<keyword evidence="3" id="KW-0963">Cytoplasm</keyword>
<feature type="coiled-coil region" evidence="10">
    <location>
        <begin position="147"/>
        <end position="201"/>
    </location>
</feature>
<dbReference type="GO" id="GO:0005819">
    <property type="term" value="C:spindle"/>
    <property type="evidence" value="ECO:0007669"/>
    <property type="project" value="UniProtKB-SubCell"/>
</dbReference>
<keyword evidence="12" id="KW-1185">Reference proteome</keyword>
<name>A0AA38GKA4_TAXCH</name>
<dbReference type="GO" id="GO:0051301">
    <property type="term" value="P:cell division"/>
    <property type="evidence" value="ECO:0007669"/>
    <property type="project" value="UniProtKB-KW"/>
</dbReference>
<reference evidence="11 12" key="1">
    <citation type="journal article" date="2021" name="Nat. Plants">
        <title>The Taxus genome provides insights into paclitaxel biosynthesis.</title>
        <authorList>
            <person name="Xiong X."/>
            <person name="Gou J."/>
            <person name="Liao Q."/>
            <person name="Li Y."/>
            <person name="Zhou Q."/>
            <person name="Bi G."/>
            <person name="Li C."/>
            <person name="Du R."/>
            <person name="Wang X."/>
            <person name="Sun T."/>
            <person name="Guo L."/>
            <person name="Liang H."/>
            <person name="Lu P."/>
            <person name="Wu Y."/>
            <person name="Zhang Z."/>
            <person name="Ro D.K."/>
            <person name="Shang Y."/>
            <person name="Huang S."/>
            <person name="Yan J."/>
        </authorList>
    </citation>
    <scope>NUCLEOTIDE SEQUENCE [LARGE SCALE GENOMIC DNA]</scope>
    <source>
        <strain evidence="11">Ta-2019</strain>
    </source>
</reference>
<evidence type="ECO:0000256" key="8">
    <source>
        <dbReference type="ARBA" id="ARBA00023212"/>
    </source>
</evidence>
<keyword evidence="5" id="KW-0493">Microtubule</keyword>
<keyword evidence="9" id="KW-0131">Cell cycle</keyword>
<protein>
    <submittedName>
        <fullName evidence="11">Uncharacterized protein</fullName>
    </submittedName>
</protein>
<dbReference type="GO" id="GO:0005874">
    <property type="term" value="C:microtubule"/>
    <property type="evidence" value="ECO:0007669"/>
    <property type="project" value="UniProtKB-KW"/>
</dbReference>
<dbReference type="GO" id="GO:0051225">
    <property type="term" value="P:spindle assembly"/>
    <property type="evidence" value="ECO:0007669"/>
    <property type="project" value="InterPro"/>
</dbReference>
<dbReference type="InterPro" id="IPR026243">
    <property type="entry name" value="HAUS1"/>
</dbReference>
<keyword evidence="6" id="KW-0498">Mitosis</keyword>
<gene>
    <name evidence="11" type="ORF">KI387_005255</name>
</gene>
<comment type="similarity">
    <text evidence="2">Belongs to the HAUS1 family.</text>
</comment>
<accession>A0AA38GKA4</accession>
<proteinExistence type="inferred from homology"/>
<dbReference type="AlphaFoldDB" id="A0AA38GKA4"/>
<dbReference type="EMBL" id="JAHRHJ020000002">
    <property type="protein sequence ID" value="KAH9325077.1"/>
    <property type="molecule type" value="Genomic_DNA"/>
</dbReference>
<keyword evidence="8" id="KW-0206">Cytoskeleton</keyword>
<feature type="non-terminal residue" evidence="11">
    <location>
        <position position="1"/>
    </location>
</feature>
<dbReference type="PRINTS" id="PR02087">
    <property type="entry name" value="HAUSAUGMINL1"/>
</dbReference>
<dbReference type="GO" id="GO:0070652">
    <property type="term" value="C:HAUS complex"/>
    <property type="evidence" value="ECO:0007669"/>
    <property type="project" value="InterPro"/>
</dbReference>
<dbReference type="OMA" id="EGIMQQR"/>
<dbReference type="PANTHER" id="PTHR31570">
    <property type="entry name" value="HAUS AUGMIN-LIKE COMPLEX SUBUNIT 1"/>
    <property type="match status" value="1"/>
</dbReference>
<comment type="caution">
    <text evidence="11">The sequence shown here is derived from an EMBL/GenBank/DDBJ whole genome shotgun (WGS) entry which is preliminary data.</text>
</comment>
<keyword evidence="7 10" id="KW-0175">Coiled coil</keyword>
<sequence>MNRGPLWNFWGIAGAEDIEDNFGASQIVEVQAWLSFVFASAGKEIPEFEYTTSAVAHLNNVATFSQARTHAAKLISTDLREKAAEYHSQAARIRENLDGMGLAFENLSQNVMASAEVIGTVANSLNIKDTEMSSFLVGMGDLLLRKIDVEERRAKAHKESNELLENIRKAIKHLTHLKRTLAELEEEASRHKSIIRQRQDNLKVMALKQNQYTMQLANYKTELNKAGHTPEINHGALMHIIENQKELERKTEPILNILRTYQDLPPNKFLAELAIEGKRHECEAAD</sequence>
<keyword evidence="4" id="KW-0132">Cell division</keyword>
<evidence type="ECO:0000256" key="9">
    <source>
        <dbReference type="ARBA" id="ARBA00023306"/>
    </source>
</evidence>
<dbReference type="PANTHER" id="PTHR31570:SF1">
    <property type="entry name" value="HAUS AUGMIN-LIKE COMPLEX SUBUNIT 1"/>
    <property type="match status" value="1"/>
</dbReference>
<evidence type="ECO:0000313" key="11">
    <source>
        <dbReference type="EMBL" id="KAH9325077.1"/>
    </source>
</evidence>
<organism evidence="11 12">
    <name type="scientific">Taxus chinensis</name>
    <name type="common">Chinese yew</name>
    <name type="synonym">Taxus wallichiana var. chinensis</name>
    <dbReference type="NCBI Taxonomy" id="29808"/>
    <lineage>
        <taxon>Eukaryota</taxon>
        <taxon>Viridiplantae</taxon>
        <taxon>Streptophyta</taxon>
        <taxon>Embryophyta</taxon>
        <taxon>Tracheophyta</taxon>
        <taxon>Spermatophyta</taxon>
        <taxon>Pinopsida</taxon>
        <taxon>Pinidae</taxon>
        <taxon>Conifers II</taxon>
        <taxon>Cupressales</taxon>
        <taxon>Taxaceae</taxon>
        <taxon>Taxus</taxon>
    </lineage>
</organism>
<evidence type="ECO:0000256" key="1">
    <source>
        <dbReference type="ARBA" id="ARBA00004186"/>
    </source>
</evidence>
<evidence type="ECO:0000256" key="3">
    <source>
        <dbReference type="ARBA" id="ARBA00022490"/>
    </source>
</evidence>
<evidence type="ECO:0000313" key="12">
    <source>
        <dbReference type="Proteomes" id="UP000824469"/>
    </source>
</evidence>
<comment type="subcellular location">
    <subcellularLocation>
        <location evidence="1">Cytoplasm</location>
        <location evidence="1">Cytoskeleton</location>
        <location evidence="1">Spindle</location>
    </subcellularLocation>
</comment>
<evidence type="ECO:0000256" key="10">
    <source>
        <dbReference type="SAM" id="Coils"/>
    </source>
</evidence>
<dbReference type="Proteomes" id="UP000824469">
    <property type="component" value="Unassembled WGS sequence"/>
</dbReference>
<evidence type="ECO:0000256" key="4">
    <source>
        <dbReference type="ARBA" id="ARBA00022618"/>
    </source>
</evidence>
<evidence type="ECO:0000256" key="5">
    <source>
        <dbReference type="ARBA" id="ARBA00022701"/>
    </source>
</evidence>
<evidence type="ECO:0000256" key="2">
    <source>
        <dbReference type="ARBA" id="ARBA00005479"/>
    </source>
</evidence>
<evidence type="ECO:0000256" key="6">
    <source>
        <dbReference type="ARBA" id="ARBA00022776"/>
    </source>
</evidence>
<dbReference type="GO" id="GO:0005829">
    <property type="term" value="C:cytosol"/>
    <property type="evidence" value="ECO:0007669"/>
    <property type="project" value="TreeGrafter"/>
</dbReference>
<dbReference type="Pfam" id="PF25762">
    <property type="entry name" value="HAUS1"/>
    <property type="match status" value="1"/>
</dbReference>
<evidence type="ECO:0000256" key="7">
    <source>
        <dbReference type="ARBA" id="ARBA00023054"/>
    </source>
</evidence>